<gene>
    <name evidence="3" type="ORF">ANME2D_01665</name>
</gene>
<proteinExistence type="inferred from homology"/>
<keyword evidence="4" id="KW-1185">Reference proteome</keyword>
<dbReference type="Proteomes" id="UP000027153">
    <property type="component" value="Unassembled WGS sequence"/>
</dbReference>
<dbReference type="GO" id="GO:0005524">
    <property type="term" value="F:ATP binding"/>
    <property type="evidence" value="ECO:0007669"/>
    <property type="project" value="TreeGrafter"/>
</dbReference>
<dbReference type="PATRIC" id="fig|1392998.3.peg.1668"/>
<evidence type="ECO:0000256" key="2">
    <source>
        <dbReference type="RuleBase" id="RU003936"/>
    </source>
</evidence>
<dbReference type="SMART" id="SM00938">
    <property type="entry name" value="P-II"/>
    <property type="match status" value="1"/>
</dbReference>
<name>A0A062VA91_9EURY</name>
<comment type="caution">
    <text evidence="3">The sequence shown here is derived from an EMBL/GenBank/DDBJ whole genome shotgun (WGS) entry which is preliminary data.</text>
</comment>
<feature type="modified residue" description="O-UMP-tyrosine" evidence="1">
    <location>
        <position position="51"/>
    </location>
</feature>
<keyword evidence="1" id="KW-0597">Phosphoprotein</keyword>
<dbReference type="Pfam" id="PF00543">
    <property type="entry name" value="P-II"/>
    <property type="match status" value="1"/>
</dbReference>
<dbReference type="PANTHER" id="PTHR30115:SF11">
    <property type="entry name" value="NITROGEN REGULATORY PROTEIN P-II HOMOLOG"/>
    <property type="match status" value="1"/>
</dbReference>
<dbReference type="OrthoDB" id="10960at2157"/>
<dbReference type="Gene3D" id="3.30.70.120">
    <property type="match status" value="1"/>
</dbReference>
<dbReference type="GO" id="GO:0030234">
    <property type="term" value="F:enzyme regulator activity"/>
    <property type="evidence" value="ECO:0007669"/>
    <property type="project" value="InterPro"/>
</dbReference>
<evidence type="ECO:0000313" key="4">
    <source>
        <dbReference type="Proteomes" id="UP000027153"/>
    </source>
</evidence>
<dbReference type="InterPro" id="IPR017918">
    <property type="entry name" value="N-reg_PII_CS"/>
</dbReference>
<reference evidence="3 4" key="1">
    <citation type="journal article" date="2013" name="Nature">
        <title>Anaerobic oxidation of methane coupled to nitrate reduction in a novel archaeal lineage.</title>
        <authorList>
            <person name="Haroon M.F."/>
            <person name="Hu S."/>
            <person name="Shi Y."/>
            <person name="Imelfort M."/>
            <person name="Keller J."/>
            <person name="Hugenholtz P."/>
            <person name="Yuan Z."/>
            <person name="Tyson G.W."/>
        </authorList>
    </citation>
    <scope>NUCLEOTIDE SEQUENCE [LARGE SCALE GENOMIC DNA]</scope>
    <source>
        <strain evidence="3 4">ANME-2d</strain>
    </source>
</reference>
<dbReference type="PRINTS" id="PR00340">
    <property type="entry name" value="PIIGLNB"/>
</dbReference>
<dbReference type="PROSITE" id="PS00638">
    <property type="entry name" value="PII_GLNB_CTER"/>
    <property type="match status" value="1"/>
</dbReference>
<dbReference type="RefSeq" id="WP_048090352.1">
    <property type="nucleotide sequence ID" value="NZ_JMIY01000003.1"/>
</dbReference>
<comment type="similarity">
    <text evidence="2">Belongs to the P(II) protein family.</text>
</comment>
<accession>A0A062VA91</accession>
<dbReference type="SUPFAM" id="SSF54913">
    <property type="entry name" value="GlnB-like"/>
    <property type="match status" value="1"/>
</dbReference>
<evidence type="ECO:0000313" key="3">
    <source>
        <dbReference type="EMBL" id="KCZ72260.1"/>
    </source>
</evidence>
<organism evidence="3 4">
    <name type="scientific">Candidatus Methanoperedens nitratireducens</name>
    <dbReference type="NCBI Taxonomy" id="1392998"/>
    <lineage>
        <taxon>Archaea</taxon>
        <taxon>Methanobacteriati</taxon>
        <taxon>Methanobacteriota</taxon>
        <taxon>Stenosarchaea group</taxon>
        <taxon>Methanomicrobia</taxon>
        <taxon>Methanosarcinales</taxon>
        <taxon>ANME-2 cluster</taxon>
        <taxon>Candidatus Methanoperedentaceae</taxon>
        <taxon>Candidatus Methanoperedens</taxon>
    </lineage>
</organism>
<dbReference type="GO" id="GO:0005829">
    <property type="term" value="C:cytosol"/>
    <property type="evidence" value="ECO:0007669"/>
    <property type="project" value="TreeGrafter"/>
</dbReference>
<dbReference type="AlphaFoldDB" id="A0A062VA91"/>
<dbReference type="PANTHER" id="PTHR30115">
    <property type="entry name" value="NITROGEN REGULATORY PROTEIN P-II"/>
    <property type="match status" value="1"/>
</dbReference>
<sequence>MKKIEAIVRPSKADEVKRALEKAGYPSLTITEVKGRGHQRGIKQVLRGKAYVVDMLLKVKVEVTIQDEKVDEVVGIIHQSAHTGNIGDGKIFVIPVEKVVRIRTGEVDCYAV</sequence>
<dbReference type="InterPro" id="IPR002187">
    <property type="entry name" value="N-reg_PII"/>
</dbReference>
<dbReference type="PROSITE" id="PS51343">
    <property type="entry name" value="PII_GLNB_DOM"/>
    <property type="match status" value="1"/>
</dbReference>
<dbReference type="InterPro" id="IPR011322">
    <property type="entry name" value="N-reg_PII-like_a/b"/>
</dbReference>
<evidence type="ECO:0000256" key="1">
    <source>
        <dbReference type="PIRSR" id="PIRSR602187-50"/>
    </source>
</evidence>
<protein>
    <submittedName>
        <fullName evidence="3">Nitrogen regulatory protein PII</fullName>
    </submittedName>
</protein>
<dbReference type="GO" id="GO:0006808">
    <property type="term" value="P:regulation of nitrogen utilization"/>
    <property type="evidence" value="ECO:0007669"/>
    <property type="project" value="InterPro"/>
</dbReference>
<dbReference type="EMBL" id="JMIY01000003">
    <property type="protein sequence ID" value="KCZ72260.1"/>
    <property type="molecule type" value="Genomic_DNA"/>
</dbReference>
<dbReference type="InterPro" id="IPR015867">
    <property type="entry name" value="N-reg_PII/ATP_PRibTrfase_C"/>
</dbReference>